<keyword evidence="1" id="KW-1133">Transmembrane helix</keyword>
<dbReference type="Proteomes" id="UP000006322">
    <property type="component" value="Unassembled WGS sequence"/>
</dbReference>
<keyword evidence="1" id="KW-0472">Membrane</keyword>
<dbReference type="AlphaFoldDB" id="K7ACV4"/>
<protein>
    <submittedName>
        <fullName evidence="2">Uncharacterized protein</fullName>
    </submittedName>
</protein>
<organism evidence="2 3">
    <name type="scientific">Paraglaciecola polaris LMG 21857</name>
    <dbReference type="NCBI Taxonomy" id="1129793"/>
    <lineage>
        <taxon>Bacteria</taxon>
        <taxon>Pseudomonadati</taxon>
        <taxon>Pseudomonadota</taxon>
        <taxon>Gammaproteobacteria</taxon>
        <taxon>Alteromonadales</taxon>
        <taxon>Alteromonadaceae</taxon>
        <taxon>Paraglaciecola</taxon>
    </lineage>
</organism>
<keyword evidence="1" id="KW-0812">Transmembrane</keyword>
<comment type="caution">
    <text evidence="2">The sequence shown here is derived from an EMBL/GenBank/DDBJ whole genome shotgun (WGS) entry which is preliminary data.</text>
</comment>
<accession>K7ACV4</accession>
<proteinExistence type="predicted"/>
<evidence type="ECO:0000256" key="1">
    <source>
        <dbReference type="SAM" id="Phobius"/>
    </source>
</evidence>
<dbReference type="EMBL" id="BAER01000049">
    <property type="protein sequence ID" value="GAC33180.1"/>
    <property type="molecule type" value="Genomic_DNA"/>
</dbReference>
<gene>
    <name evidence="2" type="ORF">GPLA_2275</name>
</gene>
<evidence type="ECO:0000313" key="3">
    <source>
        <dbReference type="Proteomes" id="UP000006322"/>
    </source>
</evidence>
<keyword evidence="3" id="KW-1185">Reference proteome</keyword>
<feature type="transmembrane region" description="Helical" evidence="1">
    <location>
        <begin position="14"/>
        <end position="34"/>
    </location>
</feature>
<reference evidence="3" key="1">
    <citation type="journal article" date="2014" name="Environ. Microbiol.">
        <title>Comparative genomics of the marine bacterial genus Glaciecola reveals the high degree of genomic diversity and genomic characteristic for cold adaptation.</title>
        <authorList>
            <person name="Qin Q.L."/>
            <person name="Xie B.B."/>
            <person name="Yu Y."/>
            <person name="Shu Y.L."/>
            <person name="Rong J.C."/>
            <person name="Zhang Y.J."/>
            <person name="Zhao D.L."/>
            <person name="Chen X.L."/>
            <person name="Zhang X.Y."/>
            <person name="Chen B."/>
            <person name="Zhou B.C."/>
            <person name="Zhang Y.Z."/>
        </authorList>
    </citation>
    <scope>NUCLEOTIDE SEQUENCE [LARGE SCALE GENOMIC DNA]</scope>
    <source>
        <strain evidence="3">LMG 21857</strain>
    </source>
</reference>
<name>K7ACV4_9ALTE</name>
<evidence type="ECO:0000313" key="2">
    <source>
        <dbReference type="EMBL" id="GAC33180.1"/>
    </source>
</evidence>
<sequence>MSSDLTKSPLFKGISMDLIGIDSVGLIMSNAYIYRYKKCNT</sequence>